<dbReference type="InterPro" id="IPR003594">
    <property type="entry name" value="HATPase_dom"/>
</dbReference>
<dbReference type="SMART" id="SM00387">
    <property type="entry name" value="HATPase_c"/>
    <property type="match status" value="1"/>
</dbReference>
<dbReference type="SMART" id="SM00304">
    <property type="entry name" value="HAMP"/>
    <property type="match status" value="1"/>
</dbReference>
<dbReference type="Pfam" id="PF00512">
    <property type="entry name" value="HisKA"/>
    <property type="match status" value="1"/>
</dbReference>
<dbReference type="PROSITE" id="PS50885">
    <property type="entry name" value="HAMP"/>
    <property type="match status" value="1"/>
</dbReference>
<feature type="transmembrane region" description="Helical" evidence="14">
    <location>
        <begin position="173"/>
        <end position="195"/>
    </location>
</feature>
<keyword evidence="7 14" id="KW-0812">Transmembrane</keyword>
<dbReference type="Gene3D" id="1.10.287.130">
    <property type="match status" value="1"/>
</dbReference>
<dbReference type="RefSeq" id="WP_007922851.1">
    <property type="nucleotide sequence ID" value="NZ_ADVG01000005.1"/>
</dbReference>
<dbReference type="InterPro" id="IPR003660">
    <property type="entry name" value="HAMP_dom"/>
</dbReference>
<keyword evidence="4" id="KW-1003">Cell membrane</keyword>
<dbReference type="EC" id="2.7.13.3" evidence="3"/>
<evidence type="ECO:0000256" key="7">
    <source>
        <dbReference type="ARBA" id="ARBA00022692"/>
    </source>
</evidence>
<dbReference type="GO" id="GO:0005524">
    <property type="term" value="F:ATP binding"/>
    <property type="evidence" value="ECO:0007669"/>
    <property type="project" value="UniProtKB-KW"/>
</dbReference>
<evidence type="ECO:0000256" key="3">
    <source>
        <dbReference type="ARBA" id="ARBA00012438"/>
    </source>
</evidence>
<keyword evidence="8" id="KW-0547">Nucleotide-binding</keyword>
<evidence type="ECO:0000256" key="9">
    <source>
        <dbReference type="ARBA" id="ARBA00022777"/>
    </source>
</evidence>
<evidence type="ECO:0000256" key="8">
    <source>
        <dbReference type="ARBA" id="ARBA00022741"/>
    </source>
</evidence>
<keyword evidence="9 17" id="KW-0418">Kinase</keyword>
<evidence type="ECO:0000256" key="4">
    <source>
        <dbReference type="ARBA" id="ARBA00022475"/>
    </source>
</evidence>
<evidence type="ECO:0000256" key="12">
    <source>
        <dbReference type="ARBA" id="ARBA00023012"/>
    </source>
</evidence>
<dbReference type="Proteomes" id="UP000004508">
    <property type="component" value="Unassembled WGS sequence"/>
</dbReference>
<evidence type="ECO:0000313" key="17">
    <source>
        <dbReference type="EMBL" id="EFH80337.1"/>
    </source>
</evidence>
<dbReference type="SUPFAM" id="SSF158472">
    <property type="entry name" value="HAMP domain-like"/>
    <property type="match status" value="1"/>
</dbReference>
<evidence type="ECO:0000256" key="2">
    <source>
        <dbReference type="ARBA" id="ARBA00004651"/>
    </source>
</evidence>
<evidence type="ECO:0000256" key="11">
    <source>
        <dbReference type="ARBA" id="ARBA00022989"/>
    </source>
</evidence>
<dbReference type="InterPro" id="IPR003661">
    <property type="entry name" value="HisK_dim/P_dom"/>
</dbReference>
<feature type="domain" description="HAMP" evidence="16">
    <location>
        <begin position="193"/>
        <end position="245"/>
    </location>
</feature>
<evidence type="ECO:0000256" key="10">
    <source>
        <dbReference type="ARBA" id="ARBA00022840"/>
    </source>
</evidence>
<evidence type="ECO:0000256" key="13">
    <source>
        <dbReference type="ARBA" id="ARBA00023136"/>
    </source>
</evidence>
<dbReference type="InParanoid" id="D6U5S6"/>
<dbReference type="CDD" id="cd00082">
    <property type="entry name" value="HisKA"/>
    <property type="match status" value="1"/>
</dbReference>
<evidence type="ECO:0000259" key="16">
    <source>
        <dbReference type="PROSITE" id="PS50885"/>
    </source>
</evidence>
<dbReference type="eggNOG" id="COG2205">
    <property type="taxonomic scope" value="Bacteria"/>
</dbReference>
<dbReference type="SMART" id="SM00388">
    <property type="entry name" value="HisKA"/>
    <property type="match status" value="1"/>
</dbReference>
<evidence type="ECO:0000313" key="18">
    <source>
        <dbReference type="Proteomes" id="UP000004508"/>
    </source>
</evidence>
<dbReference type="STRING" id="485913.Krac_0928"/>
<sequence length="482" mass="53089">MRFSLKIFICIVAAVALSFAIGGYLLISSNFTAAKDREVNLAIEEHLSLQYMFESALATQELQGQAMTDDTVRTAAQGIAISLQQSGQGERAILVYNTGGKEIYPDAGKQAPDSTKLTSLHAGQVMSALSRHGKTYTLFVTGLLTYGSEKMYLSYSQDISEVFAQRDAQMHSFIFYQGVNILMSAVLAFVISWLLTRPVRRLTQTSRRIAAGDYERRADIHSSDEIGELAQSFNLMAASVEEKINALEQSARIKDDFIANFTHELKTPMTSIVGYADMLRSRQLDPATVFKAANYIYNEANRLESLSLKMLNLVVLELHDFTFVPIAADELVGYIVRAATPSFVQSDMTIKASAQEGWVQVEPDLMKTLLLNLMDNARKASSAGTAVELRGSRDGEQYTFIVTDHGRGIPQEELGKITEAFYMVDTSRSRAQNGAGLGLSIASKIATLHHTTLQFSSSIGIGTSVSISLPCFHVQEEYEDEE</sequence>
<dbReference type="EMBL" id="ADVG01000005">
    <property type="protein sequence ID" value="EFH80337.1"/>
    <property type="molecule type" value="Genomic_DNA"/>
</dbReference>
<dbReference type="SUPFAM" id="SSF55874">
    <property type="entry name" value="ATPase domain of HSP90 chaperone/DNA topoisomerase II/histidine kinase"/>
    <property type="match status" value="1"/>
</dbReference>
<dbReference type="Gene3D" id="3.30.565.10">
    <property type="entry name" value="Histidine kinase-like ATPase, C-terminal domain"/>
    <property type="match status" value="1"/>
</dbReference>
<evidence type="ECO:0000256" key="1">
    <source>
        <dbReference type="ARBA" id="ARBA00000085"/>
    </source>
</evidence>
<dbReference type="PRINTS" id="PR00344">
    <property type="entry name" value="BCTRLSENSOR"/>
</dbReference>
<comment type="catalytic activity">
    <reaction evidence="1">
        <text>ATP + protein L-histidine = ADP + protein N-phospho-L-histidine.</text>
        <dbReference type="EC" id="2.7.13.3"/>
    </reaction>
</comment>
<dbReference type="PANTHER" id="PTHR45528:SF1">
    <property type="entry name" value="SENSOR HISTIDINE KINASE CPXA"/>
    <property type="match status" value="1"/>
</dbReference>
<evidence type="ECO:0000256" key="14">
    <source>
        <dbReference type="SAM" id="Phobius"/>
    </source>
</evidence>
<comment type="subcellular location">
    <subcellularLocation>
        <location evidence="2">Cell membrane</location>
        <topology evidence="2">Multi-pass membrane protein</topology>
    </subcellularLocation>
</comment>
<dbReference type="CDD" id="cd00075">
    <property type="entry name" value="HATPase"/>
    <property type="match status" value="1"/>
</dbReference>
<keyword evidence="11 14" id="KW-1133">Transmembrane helix</keyword>
<dbReference type="OrthoDB" id="9790669at2"/>
<dbReference type="SUPFAM" id="SSF47384">
    <property type="entry name" value="Homodimeric domain of signal transducing histidine kinase"/>
    <property type="match status" value="1"/>
</dbReference>
<dbReference type="InterPro" id="IPR004358">
    <property type="entry name" value="Sig_transdc_His_kin-like_C"/>
</dbReference>
<dbReference type="GO" id="GO:0000155">
    <property type="term" value="F:phosphorelay sensor kinase activity"/>
    <property type="evidence" value="ECO:0007669"/>
    <property type="project" value="InterPro"/>
</dbReference>
<evidence type="ECO:0000256" key="6">
    <source>
        <dbReference type="ARBA" id="ARBA00022679"/>
    </source>
</evidence>
<dbReference type="Gene3D" id="6.10.340.10">
    <property type="match status" value="1"/>
</dbReference>
<keyword evidence="10" id="KW-0067">ATP-binding</keyword>
<dbReference type="PROSITE" id="PS50109">
    <property type="entry name" value="HIS_KIN"/>
    <property type="match status" value="1"/>
</dbReference>
<gene>
    <name evidence="17" type="ORF">Krac_0928</name>
</gene>
<name>D6U5S6_KTERA</name>
<reference evidence="17 18" key="1">
    <citation type="journal article" date="2011" name="Stand. Genomic Sci.">
        <title>Non-contiguous finished genome sequence and contextual data of the filamentous soil bacterium Ktedonobacter racemifer type strain (SOSP1-21).</title>
        <authorList>
            <person name="Chang Y.J."/>
            <person name="Land M."/>
            <person name="Hauser L."/>
            <person name="Chertkov O."/>
            <person name="Del Rio T.G."/>
            <person name="Nolan M."/>
            <person name="Copeland A."/>
            <person name="Tice H."/>
            <person name="Cheng J.F."/>
            <person name="Lucas S."/>
            <person name="Han C."/>
            <person name="Goodwin L."/>
            <person name="Pitluck S."/>
            <person name="Ivanova N."/>
            <person name="Ovchinikova G."/>
            <person name="Pati A."/>
            <person name="Chen A."/>
            <person name="Palaniappan K."/>
            <person name="Mavromatis K."/>
            <person name="Liolios K."/>
            <person name="Brettin T."/>
            <person name="Fiebig A."/>
            <person name="Rohde M."/>
            <person name="Abt B."/>
            <person name="Goker M."/>
            <person name="Detter J.C."/>
            <person name="Woyke T."/>
            <person name="Bristow J."/>
            <person name="Eisen J.A."/>
            <person name="Markowitz V."/>
            <person name="Hugenholtz P."/>
            <person name="Kyrpides N.C."/>
            <person name="Klenk H.P."/>
            <person name="Lapidus A."/>
        </authorList>
    </citation>
    <scope>NUCLEOTIDE SEQUENCE [LARGE SCALE GENOMIC DNA]</scope>
    <source>
        <strain evidence="18">DSM 44963</strain>
    </source>
</reference>
<keyword evidence="5" id="KW-0597">Phosphoprotein</keyword>
<organism evidence="17 18">
    <name type="scientific">Ktedonobacter racemifer DSM 44963</name>
    <dbReference type="NCBI Taxonomy" id="485913"/>
    <lineage>
        <taxon>Bacteria</taxon>
        <taxon>Bacillati</taxon>
        <taxon>Chloroflexota</taxon>
        <taxon>Ktedonobacteria</taxon>
        <taxon>Ktedonobacterales</taxon>
        <taxon>Ktedonobacteraceae</taxon>
        <taxon>Ktedonobacter</taxon>
    </lineage>
</organism>
<dbReference type="InterPro" id="IPR036097">
    <property type="entry name" value="HisK_dim/P_sf"/>
</dbReference>
<dbReference type="InterPro" id="IPR050398">
    <property type="entry name" value="HssS/ArlS-like"/>
</dbReference>
<dbReference type="PANTHER" id="PTHR45528">
    <property type="entry name" value="SENSOR HISTIDINE KINASE CPXA"/>
    <property type="match status" value="1"/>
</dbReference>
<feature type="domain" description="Histidine kinase" evidence="15">
    <location>
        <begin position="260"/>
        <end position="473"/>
    </location>
</feature>
<accession>D6U5S6</accession>
<dbReference type="Pfam" id="PF00672">
    <property type="entry name" value="HAMP"/>
    <property type="match status" value="1"/>
</dbReference>
<dbReference type="InterPro" id="IPR005467">
    <property type="entry name" value="His_kinase_dom"/>
</dbReference>
<evidence type="ECO:0000259" key="15">
    <source>
        <dbReference type="PROSITE" id="PS50109"/>
    </source>
</evidence>
<comment type="caution">
    <text evidence="17">The sequence shown here is derived from an EMBL/GenBank/DDBJ whole genome shotgun (WGS) entry which is preliminary data.</text>
</comment>
<keyword evidence="13 14" id="KW-0472">Membrane</keyword>
<dbReference type="Pfam" id="PF02518">
    <property type="entry name" value="HATPase_c"/>
    <property type="match status" value="1"/>
</dbReference>
<dbReference type="AlphaFoldDB" id="D6U5S6"/>
<keyword evidence="12" id="KW-0902">Two-component regulatory system</keyword>
<dbReference type="GO" id="GO:0005886">
    <property type="term" value="C:plasma membrane"/>
    <property type="evidence" value="ECO:0007669"/>
    <property type="project" value="UniProtKB-SubCell"/>
</dbReference>
<evidence type="ECO:0000256" key="5">
    <source>
        <dbReference type="ARBA" id="ARBA00022553"/>
    </source>
</evidence>
<dbReference type="CDD" id="cd06225">
    <property type="entry name" value="HAMP"/>
    <property type="match status" value="1"/>
</dbReference>
<keyword evidence="6" id="KW-0808">Transferase</keyword>
<dbReference type="InterPro" id="IPR036890">
    <property type="entry name" value="HATPase_C_sf"/>
</dbReference>
<keyword evidence="18" id="KW-1185">Reference proteome</keyword>
<proteinExistence type="predicted"/>
<protein>
    <recommendedName>
        <fullName evidence="3">histidine kinase</fullName>
        <ecNumber evidence="3">2.7.13.3</ecNumber>
    </recommendedName>
</protein>
<feature type="transmembrane region" description="Helical" evidence="14">
    <location>
        <begin position="6"/>
        <end position="27"/>
    </location>
</feature>